<dbReference type="Gene3D" id="3.90.226.30">
    <property type="match status" value="1"/>
</dbReference>
<dbReference type="RefSeq" id="WP_118020965.1">
    <property type="nucleotide sequence ID" value="NZ_CACRUA010000052.1"/>
</dbReference>
<evidence type="ECO:0000259" key="2">
    <source>
        <dbReference type="Pfam" id="PF21113"/>
    </source>
</evidence>
<dbReference type="InterPro" id="IPR018657">
    <property type="entry name" value="LarA-like_N"/>
</dbReference>
<reference evidence="3" key="1">
    <citation type="submission" date="2023-01" db="EMBL/GenBank/DDBJ databases">
        <title>Human gut microbiome strain richness.</title>
        <authorList>
            <person name="Chen-Liaw A."/>
        </authorList>
    </citation>
    <scope>NUCLEOTIDE SEQUENCE</scope>
    <source>
        <strain evidence="3">B1_m1001713B170214d0_201011</strain>
    </source>
</reference>
<feature type="domain" description="LarA-like N-terminal" evidence="1">
    <location>
        <begin position="9"/>
        <end position="212"/>
    </location>
</feature>
<dbReference type="PANTHER" id="PTHR33171:SF17">
    <property type="entry name" value="LARA-LIKE N-TERMINAL DOMAIN-CONTAINING PROTEIN"/>
    <property type="match status" value="1"/>
</dbReference>
<proteinExistence type="predicted"/>
<dbReference type="Pfam" id="PF09861">
    <property type="entry name" value="Lar_N"/>
    <property type="match status" value="1"/>
</dbReference>
<dbReference type="Gene3D" id="3.40.50.11440">
    <property type="match status" value="1"/>
</dbReference>
<evidence type="ECO:0000313" key="3">
    <source>
        <dbReference type="EMBL" id="MDB2000635.1"/>
    </source>
</evidence>
<gene>
    <name evidence="3" type="primary">larA</name>
    <name evidence="3" type="ORF">PM006_10535</name>
</gene>
<evidence type="ECO:0000313" key="4">
    <source>
        <dbReference type="Proteomes" id="UP001300871"/>
    </source>
</evidence>
<dbReference type="Proteomes" id="UP001300871">
    <property type="component" value="Unassembled WGS sequence"/>
</dbReference>
<dbReference type="EMBL" id="JAQLGM010000023">
    <property type="protein sequence ID" value="MDB2000635.1"/>
    <property type="molecule type" value="Genomic_DNA"/>
</dbReference>
<evidence type="ECO:0000259" key="1">
    <source>
        <dbReference type="Pfam" id="PF09861"/>
    </source>
</evidence>
<dbReference type="AlphaFoldDB" id="A0AAW6B0D6"/>
<organism evidence="3 4">
    <name type="scientific">Clostridium symbiosum</name>
    <name type="common">Bacteroides symbiosus</name>
    <dbReference type="NCBI Taxonomy" id="1512"/>
    <lineage>
        <taxon>Bacteria</taxon>
        <taxon>Bacillati</taxon>
        <taxon>Bacillota</taxon>
        <taxon>Clostridia</taxon>
        <taxon>Lachnospirales</taxon>
        <taxon>Lachnospiraceae</taxon>
        <taxon>Otoolea</taxon>
    </lineage>
</organism>
<sequence length="425" mass="46541">MNTQILLPYGKQHIAVEILQEELSAVIKTGLSSCVPEKPQDEIVKSALRHPYDSPGLETLARGAGTVVIITSDHTRPMPSRITMPLLLKTVRRGNPGARITILIATGCHRATTYEEMAERFGPEIVDREKIAVHDCDRGRFTYVGTSPNGNRIELNSLACEADLIIAEGFIEPHFFAGYSGGRKSILPGIASRRSIMYNHCAHNIADPHSVTGSLTQNPIHQDMMFAARALKSVFILNVILNTEKEVIGAVAGDIGKAHEAGVRFLSRLCRVPAKTADIVITTNGGFPLDQNIYQCVKGMTAASEACSDKGVIIMAARCNDGHGGSAFYETFAGEPDTRRILDDILKRQETDTVPDQWQSQILCRILLKNRVILVSDAPREMVEALHLIYSPSIEEAIQMAKEYVGKEHPSILAIPDGVSVILRQ</sequence>
<dbReference type="InterPro" id="IPR043166">
    <property type="entry name" value="LarA-like_C"/>
</dbReference>
<feature type="domain" description="Lactate racemase C-terminal" evidence="2">
    <location>
        <begin position="273"/>
        <end position="422"/>
    </location>
</feature>
<accession>A0AAW6B0D6</accession>
<dbReference type="GO" id="GO:0050043">
    <property type="term" value="F:lactate racemase activity"/>
    <property type="evidence" value="ECO:0007669"/>
    <property type="project" value="InterPro"/>
</dbReference>
<dbReference type="InterPro" id="IPR048520">
    <property type="entry name" value="LarA_C"/>
</dbReference>
<dbReference type="PANTHER" id="PTHR33171">
    <property type="entry name" value="LAR_N DOMAIN-CONTAINING PROTEIN"/>
    <property type="match status" value="1"/>
</dbReference>
<protein>
    <submittedName>
        <fullName evidence="3">Nickel-dependent lactate racemase</fullName>
    </submittedName>
</protein>
<dbReference type="Pfam" id="PF21113">
    <property type="entry name" value="LarA_C"/>
    <property type="match status" value="1"/>
</dbReference>
<dbReference type="NCBIfam" id="NF033504">
    <property type="entry name" value="Ni_dep_LarA"/>
    <property type="match status" value="1"/>
</dbReference>
<dbReference type="InterPro" id="IPR048068">
    <property type="entry name" value="LarA-like"/>
</dbReference>
<comment type="caution">
    <text evidence="3">The sequence shown here is derived from an EMBL/GenBank/DDBJ whole genome shotgun (WGS) entry which is preliminary data.</text>
</comment>
<name>A0AAW6B0D6_CLOSY</name>
<dbReference type="InterPro" id="IPR047926">
    <property type="entry name" value="Ni_dep_LarA"/>
</dbReference>